<dbReference type="VEuPathDB" id="FungiDB:BD410DRAFT_806713"/>
<name>A0A4Y7PUA9_9AGAM</name>
<gene>
    <name evidence="2" type="ORF">BD410DRAFT_806713</name>
</gene>
<feature type="transmembrane region" description="Helical" evidence="1">
    <location>
        <begin position="291"/>
        <end position="313"/>
    </location>
</feature>
<evidence type="ECO:0000256" key="1">
    <source>
        <dbReference type="SAM" id="Phobius"/>
    </source>
</evidence>
<feature type="transmembrane region" description="Helical" evidence="1">
    <location>
        <begin position="333"/>
        <end position="354"/>
    </location>
</feature>
<dbReference type="Proteomes" id="UP000294933">
    <property type="component" value="Unassembled WGS sequence"/>
</dbReference>
<accession>A0A4Y7PUA9</accession>
<feature type="transmembrane region" description="Helical" evidence="1">
    <location>
        <begin position="360"/>
        <end position="381"/>
    </location>
</feature>
<proteinExistence type="predicted"/>
<keyword evidence="1" id="KW-0472">Membrane</keyword>
<protein>
    <submittedName>
        <fullName evidence="2">Uncharacterized protein</fullName>
    </submittedName>
</protein>
<keyword evidence="3" id="KW-1185">Reference proteome</keyword>
<sequence length="395" mass="42444">MSSDDNTIVHDDIACPSYDTLLDAAVCLEAAEGLALLYRRYATPKERQWFYDNKDAAVTSLPTLRCTVFLTFQTITPEREGIVLDLFLVGSLCTRVTGPEDSSGLVAYSAPRSRFINKLFRDRLGASLTAALQAVTDACTAGKAAEANATPEQLNDPTNPAFGYKTLRYFIRFAILSIKNFNAHTLYIREIAMHAKNFTSLLAITPEVTAISAVTIRNACRRALLARISVSNPIYNNLIASKKSDFGSLLKYSSQKFYPGIPFRHLNEAQKAEVFADIVASSGRSNFTRGLLFKTAAAIGWAIVITTLSVLVYNIMQSQTDFVSAVGKILGEAAVLGAAWVGSVAAQALAIAVFGSEAVLTIALFSLCGGVIAGMSSTALVDGLAEIFEDMAGLT</sequence>
<organism evidence="2 3">
    <name type="scientific">Rickenella mellea</name>
    <dbReference type="NCBI Taxonomy" id="50990"/>
    <lineage>
        <taxon>Eukaryota</taxon>
        <taxon>Fungi</taxon>
        <taxon>Dikarya</taxon>
        <taxon>Basidiomycota</taxon>
        <taxon>Agaricomycotina</taxon>
        <taxon>Agaricomycetes</taxon>
        <taxon>Hymenochaetales</taxon>
        <taxon>Rickenellaceae</taxon>
        <taxon>Rickenella</taxon>
    </lineage>
</organism>
<dbReference type="AlphaFoldDB" id="A0A4Y7PUA9"/>
<evidence type="ECO:0000313" key="3">
    <source>
        <dbReference type="Proteomes" id="UP000294933"/>
    </source>
</evidence>
<dbReference type="OrthoDB" id="2679669at2759"/>
<dbReference type="EMBL" id="ML170211">
    <property type="protein sequence ID" value="TDL18159.1"/>
    <property type="molecule type" value="Genomic_DNA"/>
</dbReference>
<evidence type="ECO:0000313" key="2">
    <source>
        <dbReference type="EMBL" id="TDL18159.1"/>
    </source>
</evidence>
<keyword evidence="1" id="KW-0812">Transmembrane</keyword>
<reference evidence="2 3" key="1">
    <citation type="submission" date="2018-06" db="EMBL/GenBank/DDBJ databases">
        <title>A transcriptomic atlas of mushroom development highlights an independent origin of complex multicellularity.</title>
        <authorList>
            <consortium name="DOE Joint Genome Institute"/>
            <person name="Krizsan K."/>
            <person name="Almasi E."/>
            <person name="Merenyi Z."/>
            <person name="Sahu N."/>
            <person name="Viragh M."/>
            <person name="Koszo T."/>
            <person name="Mondo S."/>
            <person name="Kiss B."/>
            <person name="Balint B."/>
            <person name="Kues U."/>
            <person name="Barry K."/>
            <person name="Hegedus J.C."/>
            <person name="Henrissat B."/>
            <person name="Johnson J."/>
            <person name="Lipzen A."/>
            <person name="Ohm R."/>
            <person name="Nagy I."/>
            <person name="Pangilinan J."/>
            <person name="Yan J."/>
            <person name="Xiong Y."/>
            <person name="Grigoriev I.V."/>
            <person name="Hibbett D.S."/>
            <person name="Nagy L.G."/>
        </authorList>
    </citation>
    <scope>NUCLEOTIDE SEQUENCE [LARGE SCALE GENOMIC DNA]</scope>
    <source>
        <strain evidence="2 3">SZMC22713</strain>
    </source>
</reference>
<keyword evidence="1" id="KW-1133">Transmembrane helix</keyword>